<organism evidence="14 15">
    <name type="scientific">Coniophora puteana (strain RWD-64-598)</name>
    <name type="common">Brown rot fungus</name>
    <dbReference type="NCBI Taxonomy" id="741705"/>
    <lineage>
        <taxon>Eukaryota</taxon>
        <taxon>Fungi</taxon>
        <taxon>Dikarya</taxon>
        <taxon>Basidiomycota</taxon>
        <taxon>Agaricomycotina</taxon>
        <taxon>Agaricomycetes</taxon>
        <taxon>Agaricomycetidae</taxon>
        <taxon>Boletales</taxon>
        <taxon>Coniophorineae</taxon>
        <taxon>Coniophoraceae</taxon>
        <taxon>Coniophora</taxon>
    </lineage>
</organism>
<evidence type="ECO:0000256" key="2">
    <source>
        <dbReference type="ARBA" id="ARBA00004922"/>
    </source>
</evidence>
<evidence type="ECO:0000259" key="13">
    <source>
        <dbReference type="Pfam" id="PF13579"/>
    </source>
</evidence>
<accession>A0A5M3N4L0</accession>
<keyword evidence="7" id="KW-0812">Transmembrane</keyword>
<dbReference type="PANTHER" id="PTHR13036">
    <property type="entry name" value="BETA1,4 MANNOSYLTRANSFERASE"/>
    <property type="match status" value="1"/>
</dbReference>
<dbReference type="InterPro" id="IPR028098">
    <property type="entry name" value="Glyco_trans_4-like_N"/>
</dbReference>
<dbReference type="PANTHER" id="PTHR13036:SF0">
    <property type="entry name" value="CHITOBIOSYLDIPHOSPHODOLICHOL BETA-MANNOSYLTRANSFERASE"/>
    <property type="match status" value="1"/>
</dbReference>
<comment type="function">
    <text evidence="11">Participates in the formation of the lipid-linked precursor oligosaccharide for N-glycosylation. Involved in assembling the dolichol-pyrophosphate-GlcNAc(2)-Man(5) intermediate on the cytoplasmic surface of the ER.</text>
</comment>
<dbReference type="OMA" id="CWLCARI"/>
<dbReference type="OrthoDB" id="614844at2759"/>
<evidence type="ECO:0000256" key="3">
    <source>
        <dbReference type="ARBA" id="ARBA00012611"/>
    </source>
</evidence>
<evidence type="ECO:0000256" key="5">
    <source>
        <dbReference type="ARBA" id="ARBA00022676"/>
    </source>
</evidence>
<dbReference type="Gene3D" id="3.40.50.2000">
    <property type="entry name" value="Glycogen Phosphorylase B"/>
    <property type="match status" value="1"/>
</dbReference>
<dbReference type="SUPFAM" id="SSF53756">
    <property type="entry name" value="UDP-Glycosyltransferase/glycogen phosphorylase"/>
    <property type="match status" value="1"/>
</dbReference>
<feature type="domain" description="Glycosyltransferase subfamily 4-like N-terminal" evidence="13">
    <location>
        <begin position="8"/>
        <end position="169"/>
    </location>
</feature>
<keyword evidence="8" id="KW-0256">Endoplasmic reticulum</keyword>
<feature type="region of interest" description="Disordered" evidence="12">
    <location>
        <begin position="228"/>
        <end position="252"/>
    </location>
</feature>
<evidence type="ECO:0000256" key="4">
    <source>
        <dbReference type="ARBA" id="ARBA00015841"/>
    </source>
</evidence>
<comment type="subcellular location">
    <subcellularLocation>
        <location evidence="1">Endoplasmic reticulum membrane</location>
        <topology evidence="1">Single-pass membrane protein</topology>
    </subcellularLocation>
</comment>
<name>A0A5M3N4L0_CONPW</name>
<evidence type="ECO:0000313" key="14">
    <source>
        <dbReference type="EMBL" id="EIW86333.1"/>
    </source>
</evidence>
<dbReference type="AlphaFoldDB" id="A0A5M3N4L0"/>
<evidence type="ECO:0000313" key="15">
    <source>
        <dbReference type="Proteomes" id="UP000053558"/>
    </source>
</evidence>
<evidence type="ECO:0000256" key="11">
    <source>
        <dbReference type="ARBA" id="ARBA00024899"/>
    </source>
</evidence>
<evidence type="ECO:0000256" key="10">
    <source>
        <dbReference type="ARBA" id="ARBA00023136"/>
    </source>
</evidence>
<proteinExistence type="predicted"/>
<dbReference type="InterPro" id="IPR026051">
    <property type="entry name" value="ALG1-like"/>
</dbReference>
<dbReference type="Proteomes" id="UP000053558">
    <property type="component" value="Unassembled WGS sequence"/>
</dbReference>
<dbReference type="GeneID" id="19211659"/>
<dbReference type="EMBL" id="JH711573">
    <property type="protein sequence ID" value="EIW86333.1"/>
    <property type="molecule type" value="Genomic_DNA"/>
</dbReference>
<reference evidence="15" key="1">
    <citation type="journal article" date="2012" name="Science">
        <title>The Paleozoic origin of enzymatic lignin decomposition reconstructed from 31 fungal genomes.</title>
        <authorList>
            <person name="Floudas D."/>
            <person name="Binder M."/>
            <person name="Riley R."/>
            <person name="Barry K."/>
            <person name="Blanchette R.A."/>
            <person name="Henrissat B."/>
            <person name="Martinez A.T."/>
            <person name="Otillar R."/>
            <person name="Spatafora J.W."/>
            <person name="Yadav J.S."/>
            <person name="Aerts A."/>
            <person name="Benoit I."/>
            <person name="Boyd A."/>
            <person name="Carlson A."/>
            <person name="Copeland A."/>
            <person name="Coutinho P.M."/>
            <person name="de Vries R.P."/>
            <person name="Ferreira P."/>
            <person name="Findley K."/>
            <person name="Foster B."/>
            <person name="Gaskell J."/>
            <person name="Glotzer D."/>
            <person name="Gorecki P."/>
            <person name="Heitman J."/>
            <person name="Hesse C."/>
            <person name="Hori C."/>
            <person name="Igarashi K."/>
            <person name="Jurgens J.A."/>
            <person name="Kallen N."/>
            <person name="Kersten P."/>
            <person name="Kohler A."/>
            <person name="Kuees U."/>
            <person name="Kumar T.K.A."/>
            <person name="Kuo A."/>
            <person name="LaButti K."/>
            <person name="Larrondo L.F."/>
            <person name="Lindquist E."/>
            <person name="Ling A."/>
            <person name="Lombard V."/>
            <person name="Lucas S."/>
            <person name="Lundell T."/>
            <person name="Martin R."/>
            <person name="McLaughlin D.J."/>
            <person name="Morgenstern I."/>
            <person name="Morin E."/>
            <person name="Murat C."/>
            <person name="Nagy L.G."/>
            <person name="Nolan M."/>
            <person name="Ohm R.A."/>
            <person name="Patyshakuliyeva A."/>
            <person name="Rokas A."/>
            <person name="Ruiz-Duenas F.J."/>
            <person name="Sabat G."/>
            <person name="Salamov A."/>
            <person name="Samejima M."/>
            <person name="Schmutz J."/>
            <person name="Slot J.C."/>
            <person name="St John F."/>
            <person name="Stenlid J."/>
            <person name="Sun H."/>
            <person name="Sun S."/>
            <person name="Syed K."/>
            <person name="Tsang A."/>
            <person name="Wiebenga A."/>
            <person name="Young D."/>
            <person name="Pisabarro A."/>
            <person name="Eastwood D.C."/>
            <person name="Martin F."/>
            <person name="Cullen D."/>
            <person name="Grigoriev I.V."/>
            <person name="Hibbett D.S."/>
        </authorList>
    </citation>
    <scope>NUCLEOTIDE SEQUENCE [LARGE SCALE GENOMIC DNA]</scope>
    <source>
        <strain evidence="15">RWD-64-598 SS2</strain>
    </source>
</reference>
<dbReference type="KEGG" id="cput:CONPUDRAFT_94665"/>
<dbReference type="GO" id="GO:0004578">
    <property type="term" value="F:chitobiosyldiphosphodolichol beta-mannosyltransferase activity"/>
    <property type="evidence" value="ECO:0007669"/>
    <property type="project" value="UniProtKB-EC"/>
</dbReference>
<keyword evidence="5" id="KW-0328">Glycosyltransferase</keyword>
<dbReference type="Pfam" id="PF13692">
    <property type="entry name" value="Glyco_trans_1_4"/>
    <property type="match status" value="1"/>
</dbReference>
<dbReference type="Pfam" id="PF13579">
    <property type="entry name" value="Glyco_trans_4_4"/>
    <property type="match status" value="1"/>
</dbReference>
<feature type="compositionally biased region" description="Polar residues" evidence="12">
    <location>
        <begin position="228"/>
        <end position="237"/>
    </location>
</feature>
<evidence type="ECO:0000256" key="7">
    <source>
        <dbReference type="ARBA" id="ARBA00022692"/>
    </source>
</evidence>
<dbReference type="GO" id="GO:0005789">
    <property type="term" value="C:endoplasmic reticulum membrane"/>
    <property type="evidence" value="ECO:0007669"/>
    <property type="project" value="UniProtKB-SubCell"/>
</dbReference>
<dbReference type="RefSeq" id="XP_007763176.1">
    <property type="nucleotide sequence ID" value="XM_007764986.1"/>
</dbReference>
<keyword evidence="9" id="KW-1133">Transmembrane helix</keyword>
<keyword evidence="6 14" id="KW-0808">Transferase</keyword>
<comment type="caution">
    <text evidence="14">The sequence shown here is derived from an EMBL/GenBank/DDBJ whole genome shotgun (WGS) entry which is preliminary data.</text>
</comment>
<sequence length="477" mass="52723">MMYHAESFAKNEFDTYVVGYRGSKPVASLTSLPHVHLTWLHEPPRILSMLPFILGGPLKVVHQVLSILTVLLLEIEKPPEFIIVQNPPSIPTLPLLYLVSLLRGSKLIIDWHNLGYTILALKLKVTHPLVKVAKWIEATFGRRAYAHLFVTDAMREHLEREWGLIGQKVVLHDRPPSHFRRASPQEIHGLFLRLTPLLTASNRSAMDAFLPSYSAPLSTPLTEATITSADQTDDSSPPNKPAAAPGPYSRVGMPSMRSDRPALVVSSTSWTPDEDFGILLEALQTYEQRARQAAGGLPRLWVLITGKGPLRGSYMSQVGKLQEEWRYVRCASVWLEAEDYPVLLGSADFGVCLHSSSSALDLPMKVVDMFGCGLPVCALDFKCLPELVQHGKNGLVFKNADELAKQMEDLLAGFPTSSSIDALRAGLSRPPESLNEGDDHPLAEGTWWTWAQNWNRVVRPLVLSDVTRGGVLADVVG</sequence>
<comment type="pathway">
    <text evidence="2">Protein modification; protein glycosylation.</text>
</comment>
<dbReference type="EC" id="2.4.1.142" evidence="3"/>
<evidence type="ECO:0000256" key="8">
    <source>
        <dbReference type="ARBA" id="ARBA00022824"/>
    </source>
</evidence>
<keyword evidence="15" id="KW-1185">Reference proteome</keyword>
<keyword evidence="10" id="KW-0472">Membrane</keyword>
<gene>
    <name evidence="14" type="ORF">CONPUDRAFT_94665</name>
</gene>
<evidence type="ECO:0000256" key="6">
    <source>
        <dbReference type="ARBA" id="ARBA00022679"/>
    </source>
</evidence>
<protein>
    <recommendedName>
        <fullName evidence="4">Chitobiosyldiphosphodolichol beta-mannosyltransferase</fullName>
        <ecNumber evidence="3">2.4.1.142</ecNumber>
    </recommendedName>
</protein>
<evidence type="ECO:0000256" key="12">
    <source>
        <dbReference type="SAM" id="MobiDB-lite"/>
    </source>
</evidence>
<evidence type="ECO:0000256" key="1">
    <source>
        <dbReference type="ARBA" id="ARBA00004389"/>
    </source>
</evidence>
<evidence type="ECO:0000256" key="9">
    <source>
        <dbReference type="ARBA" id="ARBA00022989"/>
    </source>
</evidence>